<protein>
    <submittedName>
        <fullName evidence="4">Beta-lactamase</fullName>
    </submittedName>
</protein>
<dbReference type="OrthoDB" id="428260at2759"/>
<feature type="domain" description="Beta-lactamase-related" evidence="3">
    <location>
        <begin position="77"/>
        <end position="406"/>
    </location>
</feature>
<organism evidence="4 5">
    <name type="scientific">Collybia nuda</name>
    <dbReference type="NCBI Taxonomy" id="64659"/>
    <lineage>
        <taxon>Eukaryota</taxon>
        <taxon>Fungi</taxon>
        <taxon>Dikarya</taxon>
        <taxon>Basidiomycota</taxon>
        <taxon>Agaricomycotina</taxon>
        <taxon>Agaricomycetes</taxon>
        <taxon>Agaricomycetidae</taxon>
        <taxon>Agaricales</taxon>
        <taxon>Tricholomatineae</taxon>
        <taxon>Clitocybaceae</taxon>
        <taxon>Collybia</taxon>
    </lineage>
</organism>
<feature type="signal peptide" evidence="2">
    <location>
        <begin position="1"/>
        <end position="18"/>
    </location>
</feature>
<keyword evidence="5" id="KW-1185">Reference proteome</keyword>
<proteinExistence type="predicted"/>
<keyword evidence="2" id="KW-0732">Signal</keyword>
<dbReference type="PANTHER" id="PTHR43283:SF11">
    <property type="entry name" value="BETA-LACTAMASE-RELATED DOMAIN-CONTAINING PROTEIN"/>
    <property type="match status" value="1"/>
</dbReference>
<name>A0A9P5XYB1_9AGAR</name>
<dbReference type="SUPFAM" id="SSF56601">
    <property type="entry name" value="beta-lactamase/transpeptidase-like"/>
    <property type="match status" value="1"/>
</dbReference>
<comment type="caution">
    <text evidence="4">The sequence shown here is derived from an EMBL/GenBank/DDBJ whole genome shotgun (WGS) entry which is preliminary data.</text>
</comment>
<accession>A0A9P5XYB1</accession>
<dbReference type="Proteomes" id="UP000807353">
    <property type="component" value="Unassembled WGS sequence"/>
</dbReference>
<evidence type="ECO:0000259" key="3">
    <source>
        <dbReference type="Pfam" id="PF00144"/>
    </source>
</evidence>
<evidence type="ECO:0000256" key="1">
    <source>
        <dbReference type="ARBA" id="ARBA00022801"/>
    </source>
</evidence>
<dbReference type="Gene3D" id="3.40.710.10">
    <property type="entry name" value="DD-peptidase/beta-lactamase superfamily"/>
    <property type="match status" value="1"/>
</dbReference>
<dbReference type="AlphaFoldDB" id="A0A9P5XYB1"/>
<feature type="chain" id="PRO_5040438764" evidence="2">
    <location>
        <begin position="19"/>
        <end position="431"/>
    </location>
</feature>
<keyword evidence="1" id="KW-0378">Hydrolase</keyword>
<reference evidence="4" key="1">
    <citation type="submission" date="2020-11" db="EMBL/GenBank/DDBJ databases">
        <authorList>
            <consortium name="DOE Joint Genome Institute"/>
            <person name="Ahrendt S."/>
            <person name="Riley R."/>
            <person name="Andreopoulos W."/>
            <person name="Labutti K."/>
            <person name="Pangilinan J."/>
            <person name="Ruiz-Duenas F.J."/>
            <person name="Barrasa J.M."/>
            <person name="Sanchez-Garcia M."/>
            <person name="Camarero S."/>
            <person name="Miyauchi S."/>
            <person name="Serrano A."/>
            <person name="Linde D."/>
            <person name="Babiker R."/>
            <person name="Drula E."/>
            <person name="Ayuso-Fernandez I."/>
            <person name="Pacheco R."/>
            <person name="Padilla G."/>
            <person name="Ferreira P."/>
            <person name="Barriuso J."/>
            <person name="Kellner H."/>
            <person name="Castanera R."/>
            <person name="Alfaro M."/>
            <person name="Ramirez L."/>
            <person name="Pisabarro A.G."/>
            <person name="Kuo A."/>
            <person name="Tritt A."/>
            <person name="Lipzen A."/>
            <person name="He G."/>
            <person name="Yan M."/>
            <person name="Ng V."/>
            <person name="Cullen D."/>
            <person name="Martin F."/>
            <person name="Rosso M.-N."/>
            <person name="Henrissat B."/>
            <person name="Hibbett D."/>
            <person name="Martinez A.T."/>
            <person name="Grigoriev I.V."/>
        </authorList>
    </citation>
    <scope>NUCLEOTIDE SEQUENCE</scope>
    <source>
        <strain evidence="4">CBS 247.69</strain>
    </source>
</reference>
<dbReference type="InterPro" id="IPR012338">
    <property type="entry name" value="Beta-lactam/transpept-like"/>
</dbReference>
<dbReference type="PANTHER" id="PTHR43283">
    <property type="entry name" value="BETA-LACTAMASE-RELATED"/>
    <property type="match status" value="1"/>
</dbReference>
<dbReference type="GO" id="GO:0016787">
    <property type="term" value="F:hydrolase activity"/>
    <property type="evidence" value="ECO:0007669"/>
    <property type="project" value="UniProtKB-KW"/>
</dbReference>
<dbReference type="EMBL" id="MU150354">
    <property type="protein sequence ID" value="KAF9457910.1"/>
    <property type="molecule type" value="Genomic_DNA"/>
</dbReference>
<dbReference type="InterPro" id="IPR050789">
    <property type="entry name" value="Diverse_Enzym_Activities"/>
</dbReference>
<gene>
    <name evidence="4" type="ORF">BDZ94DRAFT_1285084</name>
</gene>
<sequence length="431" mass="46881">MLFTVVLVATLQLRTCSSLTTRAPTSDNSQAHSSINYTWSVSLLPGPFMDLEANITGYLTPANYGSASFNKVAPLYPGATVIVGHQNTIVSHFAVGEAVKYADVNGTLLPARDRIVTKKDTIYDMASLTKMFTTIAVLQQLDRGTIQLDGKVATYLPGFAVNGKENITILMLLTHTSGFDADPVPDLTNGKERRQAIINQGLIHVPGKNYLYSDLSFMSLQLVLEAVTSTPLDVLIRDEFTTPLGMYDTFFNRGNVALAPELLARVASTEFQIAVLGPTEPQRPQPVWGNVHDENAWSLNGVAGHAGMFSTAGDLAVFCQMILNNGTYGGVRILNSSTVDMIFHNYNTAFPGNAHGLGFELNQFFWSGAMQSLATAGHTGFTGTSMAIDRPSNTFFVLLNHRVHPSRNWSNVNVVREMLGLFVARALGRQV</sequence>
<evidence type="ECO:0000313" key="4">
    <source>
        <dbReference type="EMBL" id="KAF9457910.1"/>
    </source>
</evidence>
<dbReference type="InterPro" id="IPR001466">
    <property type="entry name" value="Beta-lactam-related"/>
</dbReference>
<dbReference type="Pfam" id="PF00144">
    <property type="entry name" value="Beta-lactamase"/>
    <property type="match status" value="1"/>
</dbReference>
<evidence type="ECO:0000313" key="5">
    <source>
        <dbReference type="Proteomes" id="UP000807353"/>
    </source>
</evidence>
<evidence type="ECO:0000256" key="2">
    <source>
        <dbReference type="SAM" id="SignalP"/>
    </source>
</evidence>